<sequence>MAEITDGKEWSNHLCGCFNNINTCLQTFIVPCVTYGQNVEASGECHCIVGALAAFVPIYNWILWAKSRGKIREMKGIRGDKTNDCLTIIFCGFCALNQENMEMFPAQPSSQSMARD</sequence>
<comment type="caution">
    <text evidence="3">The sequence shown here is derived from an EMBL/GenBank/DDBJ whole genome shotgun (WGS) entry which is preliminary data.</text>
</comment>
<feature type="transmembrane region" description="Helical" evidence="2">
    <location>
        <begin position="48"/>
        <end position="65"/>
    </location>
</feature>
<dbReference type="EMBL" id="JAIWYP010000001">
    <property type="protein sequence ID" value="KAH3889062.1"/>
    <property type="molecule type" value="Genomic_DNA"/>
</dbReference>
<protein>
    <submittedName>
        <fullName evidence="3">Uncharacterized protein</fullName>
    </submittedName>
</protein>
<dbReference type="OrthoDB" id="1045822at2759"/>
<evidence type="ECO:0000313" key="3">
    <source>
        <dbReference type="EMBL" id="KAH3889062.1"/>
    </source>
</evidence>
<keyword evidence="2" id="KW-1133">Transmembrane helix</keyword>
<accession>A0A9D4N9A9</accession>
<dbReference type="NCBIfam" id="TIGR01571">
    <property type="entry name" value="A_thal_Cys_rich"/>
    <property type="match status" value="1"/>
</dbReference>
<dbReference type="InterPro" id="IPR006461">
    <property type="entry name" value="PLAC_motif_containing"/>
</dbReference>
<organism evidence="3 4">
    <name type="scientific">Dreissena polymorpha</name>
    <name type="common">Zebra mussel</name>
    <name type="synonym">Mytilus polymorpha</name>
    <dbReference type="NCBI Taxonomy" id="45954"/>
    <lineage>
        <taxon>Eukaryota</taxon>
        <taxon>Metazoa</taxon>
        <taxon>Spiralia</taxon>
        <taxon>Lophotrochozoa</taxon>
        <taxon>Mollusca</taxon>
        <taxon>Bivalvia</taxon>
        <taxon>Autobranchia</taxon>
        <taxon>Heteroconchia</taxon>
        <taxon>Euheterodonta</taxon>
        <taxon>Imparidentia</taxon>
        <taxon>Neoheterodontei</taxon>
        <taxon>Myida</taxon>
        <taxon>Dreissenoidea</taxon>
        <taxon>Dreissenidae</taxon>
        <taxon>Dreissena</taxon>
    </lineage>
</organism>
<evidence type="ECO:0000256" key="2">
    <source>
        <dbReference type="SAM" id="Phobius"/>
    </source>
</evidence>
<keyword evidence="4" id="KW-1185">Reference proteome</keyword>
<evidence type="ECO:0000313" key="4">
    <source>
        <dbReference type="Proteomes" id="UP000828390"/>
    </source>
</evidence>
<keyword evidence="2" id="KW-0472">Membrane</keyword>
<dbReference type="PANTHER" id="PTHR15907">
    <property type="entry name" value="DUF614 FAMILY PROTEIN-RELATED"/>
    <property type="match status" value="1"/>
</dbReference>
<evidence type="ECO:0000256" key="1">
    <source>
        <dbReference type="ARBA" id="ARBA00009024"/>
    </source>
</evidence>
<dbReference type="AlphaFoldDB" id="A0A9D4N9A9"/>
<dbReference type="Pfam" id="PF04749">
    <property type="entry name" value="PLAC8"/>
    <property type="match status" value="1"/>
</dbReference>
<gene>
    <name evidence="3" type="ORF">DPMN_013110</name>
</gene>
<name>A0A9D4N9A9_DREPO</name>
<dbReference type="Proteomes" id="UP000828390">
    <property type="component" value="Unassembled WGS sequence"/>
</dbReference>
<comment type="similarity">
    <text evidence="1">Belongs to the cornifelin family.</text>
</comment>
<keyword evidence="2" id="KW-0812">Transmembrane</keyword>
<reference evidence="3" key="1">
    <citation type="journal article" date="2019" name="bioRxiv">
        <title>The Genome of the Zebra Mussel, Dreissena polymorpha: A Resource for Invasive Species Research.</title>
        <authorList>
            <person name="McCartney M.A."/>
            <person name="Auch B."/>
            <person name="Kono T."/>
            <person name="Mallez S."/>
            <person name="Zhang Y."/>
            <person name="Obille A."/>
            <person name="Becker A."/>
            <person name="Abrahante J.E."/>
            <person name="Garbe J."/>
            <person name="Badalamenti J.P."/>
            <person name="Herman A."/>
            <person name="Mangelson H."/>
            <person name="Liachko I."/>
            <person name="Sullivan S."/>
            <person name="Sone E.D."/>
            <person name="Koren S."/>
            <person name="Silverstein K.A.T."/>
            <person name="Beckman K.B."/>
            <person name="Gohl D.M."/>
        </authorList>
    </citation>
    <scope>NUCLEOTIDE SEQUENCE</scope>
    <source>
        <strain evidence="3">Duluth1</strain>
        <tissue evidence="3">Whole animal</tissue>
    </source>
</reference>
<reference evidence="3" key="2">
    <citation type="submission" date="2020-11" db="EMBL/GenBank/DDBJ databases">
        <authorList>
            <person name="McCartney M.A."/>
            <person name="Auch B."/>
            <person name="Kono T."/>
            <person name="Mallez S."/>
            <person name="Becker A."/>
            <person name="Gohl D.M."/>
            <person name="Silverstein K.A.T."/>
            <person name="Koren S."/>
            <person name="Bechman K.B."/>
            <person name="Herman A."/>
            <person name="Abrahante J.E."/>
            <person name="Garbe J."/>
        </authorList>
    </citation>
    <scope>NUCLEOTIDE SEQUENCE</scope>
    <source>
        <strain evidence="3">Duluth1</strain>
        <tissue evidence="3">Whole animal</tissue>
    </source>
</reference>
<proteinExistence type="inferred from homology"/>